<dbReference type="EMBL" id="JAANQT010000860">
    <property type="protein sequence ID" value="KAG1307915.1"/>
    <property type="molecule type" value="Genomic_DNA"/>
</dbReference>
<dbReference type="InterPro" id="IPR006768">
    <property type="entry name" value="Cwf19-like_C_dom-1"/>
</dbReference>
<dbReference type="Pfam" id="PF04677">
    <property type="entry name" value="CwfJ_C_1"/>
    <property type="match status" value="1"/>
</dbReference>
<keyword evidence="2 4" id="KW-0863">Zinc-finger</keyword>
<evidence type="ECO:0000256" key="3">
    <source>
        <dbReference type="ARBA" id="ARBA00022833"/>
    </source>
</evidence>
<keyword evidence="3" id="KW-0862">Zinc</keyword>
<evidence type="ECO:0000313" key="7">
    <source>
        <dbReference type="Proteomes" id="UP000716291"/>
    </source>
</evidence>
<dbReference type="SUPFAM" id="SSF57756">
    <property type="entry name" value="Retrovirus zinc finger-like domains"/>
    <property type="match status" value="1"/>
</dbReference>
<dbReference type="SUPFAM" id="SSF54197">
    <property type="entry name" value="HIT-like"/>
    <property type="match status" value="1"/>
</dbReference>
<evidence type="ECO:0000259" key="5">
    <source>
        <dbReference type="PROSITE" id="PS50158"/>
    </source>
</evidence>
<dbReference type="PANTHER" id="PTHR12072:SF4">
    <property type="entry name" value="CWF19-LIKE PROTEIN 1"/>
    <property type="match status" value="1"/>
</dbReference>
<feature type="domain" description="CCHC-type" evidence="5">
    <location>
        <begin position="308"/>
        <end position="323"/>
    </location>
</feature>
<reference evidence="6" key="1">
    <citation type="journal article" date="2020" name="Microb. Genom.">
        <title>Genetic diversity of clinical and environmental Mucorales isolates obtained from an investigation of mucormycosis cases among solid organ transplant recipients.</title>
        <authorList>
            <person name="Nguyen M.H."/>
            <person name="Kaul D."/>
            <person name="Muto C."/>
            <person name="Cheng S.J."/>
            <person name="Richter R.A."/>
            <person name="Bruno V.M."/>
            <person name="Liu G."/>
            <person name="Beyhan S."/>
            <person name="Sundermann A.J."/>
            <person name="Mounaud S."/>
            <person name="Pasculle A.W."/>
            <person name="Nierman W.C."/>
            <person name="Driscoll E."/>
            <person name="Cumbie R."/>
            <person name="Clancy C.J."/>
            <person name="Dupont C.L."/>
        </authorList>
    </citation>
    <scope>NUCLEOTIDE SEQUENCE</scope>
    <source>
        <strain evidence="6">GL11</strain>
    </source>
</reference>
<dbReference type="GO" id="GO:0071014">
    <property type="term" value="C:post-mRNA release spliceosomal complex"/>
    <property type="evidence" value="ECO:0007669"/>
    <property type="project" value="TreeGrafter"/>
</dbReference>
<dbReference type="GO" id="GO:0000398">
    <property type="term" value="P:mRNA splicing, via spliceosome"/>
    <property type="evidence" value="ECO:0007669"/>
    <property type="project" value="TreeGrafter"/>
</dbReference>
<proteinExistence type="predicted"/>
<dbReference type="CDD" id="cd07380">
    <property type="entry name" value="MPP_CWF19_N"/>
    <property type="match status" value="1"/>
</dbReference>
<dbReference type="Proteomes" id="UP000716291">
    <property type="component" value="Unassembled WGS sequence"/>
</dbReference>
<evidence type="ECO:0000256" key="1">
    <source>
        <dbReference type="ARBA" id="ARBA00022723"/>
    </source>
</evidence>
<evidence type="ECO:0000313" key="6">
    <source>
        <dbReference type="EMBL" id="KAG1307915.1"/>
    </source>
</evidence>
<protein>
    <recommendedName>
        <fullName evidence="5">CCHC-type domain-containing protein</fullName>
    </recommendedName>
</protein>
<evidence type="ECO:0000256" key="2">
    <source>
        <dbReference type="ARBA" id="ARBA00022771"/>
    </source>
</evidence>
<dbReference type="InterPro" id="IPR001878">
    <property type="entry name" value="Znf_CCHC"/>
</dbReference>
<accession>A0A9P6X8P3</accession>
<gene>
    <name evidence="6" type="ORF">G6F64_006442</name>
</gene>
<evidence type="ECO:0000256" key="4">
    <source>
        <dbReference type="PROSITE-ProRule" id="PRU00047"/>
    </source>
</evidence>
<keyword evidence="1" id="KW-0479">Metal-binding</keyword>
<dbReference type="Gene3D" id="4.10.60.10">
    <property type="entry name" value="Zinc finger, CCHC-type"/>
    <property type="match status" value="2"/>
</dbReference>
<dbReference type="InterPro" id="IPR040194">
    <property type="entry name" value="Cwf19-like"/>
</dbReference>
<dbReference type="PANTHER" id="PTHR12072">
    <property type="entry name" value="CWF19, CELL CYCLE CONTROL PROTEIN"/>
    <property type="match status" value="1"/>
</dbReference>
<organism evidence="6 7">
    <name type="scientific">Rhizopus oryzae</name>
    <name type="common">Mucormycosis agent</name>
    <name type="synonym">Rhizopus arrhizus var. delemar</name>
    <dbReference type="NCBI Taxonomy" id="64495"/>
    <lineage>
        <taxon>Eukaryota</taxon>
        <taxon>Fungi</taxon>
        <taxon>Fungi incertae sedis</taxon>
        <taxon>Mucoromycota</taxon>
        <taxon>Mucoromycotina</taxon>
        <taxon>Mucoromycetes</taxon>
        <taxon>Mucorales</taxon>
        <taxon>Mucorineae</taxon>
        <taxon>Rhizopodaceae</taxon>
        <taxon>Rhizopus</taxon>
    </lineage>
</organism>
<dbReference type="PROSITE" id="PS50158">
    <property type="entry name" value="ZF_CCHC"/>
    <property type="match status" value="2"/>
</dbReference>
<dbReference type="InterPro" id="IPR036875">
    <property type="entry name" value="Znf_CCHC_sf"/>
</dbReference>
<dbReference type="Pfam" id="PF04676">
    <property type="entry name" value="CwfJ_C_2"/>
    <property type="match status" value="1"/>
</dbReference>
<dbReference type="Gene3D" id="3.30.428.10">
    <property type="entry name" value="HIT-like"/>
    <property type="match status" value="1"/>
</dbReference>
<dbReference type="InterPro" id="IPR036265">
    <property type="entry name" value="HIT-like_sf"/>
</dbReference>
<feature type="domain" description="CCHC-type" evidence="5">
    <location>
        <begin position="334"/>
        <end position="349"/>
    </location>
</feature>
<dbReference type="GO" id="GO:0003676">
    <property type="term" value="F:nucleic acid binding"/>
    <property type="evidence" value="ECO:0007669"/>
    <property type="project" value="InterPro"/>
</dbReference>
<dbReference type="InterPro" id="IPR006767">
    <property type="entry name" value="Cwf19-like_C_dom-2"/>
</dbReference>
<dbReference type="Pfam" id="PF13696">
    <property type="entry name" value="zf-CCHC_2"/>
    <property type="match status" value="2"/>
</dbReference>
<dbReference type="OrthoDB" id="444325at2759"/>
<keyword evidence="7" id="KW-1185">Reference proteome</keyword>
<dbReference type="AlphaFoldDB" id="A0A9P6X8P3"/>
<dbReference type="GO" id="GO:0061632">
    <property type="term" value="F:RNA lariat debranching enzyme activator activity"/>
    <property type="evidence" value="ECO:0007669"/>
    <property type="project" value="TreeGrafter"/>
</dbReference>
<sequence length="584" mass="66262">MSNIKVLVTGSTNGKFRELFTKAKQIHEKYGPFDVHLCIGDFFAPDTENEAIEDLINGNIEVSLTTYFITGNTPFPARIQNHIETTDGEVCTNLYYLGKRGILTTAQDMKIAFLSGTQPTDDNSTKLTEYTKDDIEKLCRTKMPASSPPGIDLLLTCEWPKNISESPTATMDESKMSVHTAQLAAALKPRYHFAASQNLFYEREPYRNIKSGLAGPDEREAKHTTRFIGLGDAFNTDKQRWFYAFNLTPMTQVSLEALESVPENTTDCPFTSLLGSKRKHEDENNGSFFWGEEQKRTKIDVPKGNYVCRRCNVPGHYLKDCPEASSQPPESYVCNICKQPGHYIKDCPERNQRRANYEQPSLDSCWFCLSNPKVEKHLVASIGNELYVALAKGPLFSSKDEDCKVPGSGHALIIPITHYPTFGKIPLESQVEVVAELEKYKSAFRKMFEQYNHSLLSFEISRESFRGMSHAHIQIVAIPNSKCDIVEQVAREQGEMLGMDFIDQVPKNPEIPYFKLDMPNGKTLVHIIKPKERFNLQFGRLVVSHILGKPEREDWKACQQTEEEEKKEVGLFKAAFKPFDFTLQ</sequence>
<comment type="caution">
    <text evidence="6">The sequence shown here is derived from an EMBL/GenBank/DDBJ whole genome shotgun (WGS) entry which is preliminary data.</text>
</comment>
<dbReference type="SMART" id="SM00343">
    <property type="entry name" value="ZnF_C2HC"/>
    <property type="match status" value="2"/>
</dbReference>
<dbReference type="GO" id="GO:0008270">
    <property type="term" value="F:zinc ion binding"/>
    <property type="evidence" value="ECO:0007669"/>
    <property type="project" value="UniProtKB-KW"/>
</dbReference>
<name>A0A9P6X8P3_RHIOR</name>
<dbReference type="InterPro" id="IPR025829">
    <property type="entry name" value="Zn_knuckle_CX2CX3GHX4C"/>
</dbReference>